<name>A0A212AWY1_9RHOB</name>
<evidence type="ECO:0000313" key="1">
    <source>
        <dbReference type="EMBL" id="OWJ71254.1"/>
    </source>
</evidence>
<proteinExistence type="predicted"/>
<accession>A0A212AWY1</accession>
<organism evidence="2 3">
    <name type="scientific">Haematobacter missouriensis</name>
    <dbReference type="NCBI Taxonomy" id="366616"/>
    <lineage>
        <taxon>Bacteria</taxon>
        <taxon>Pseudomonadati</taxon>
        <taxon>Pseudomonadota</taxon>
        <taxon>Alphaproteobacteria</taxon>
        <taxon>Rhodobacterales</taxon>
        <taxon>Paracoccaceae</taxon>
        <taxon>Haematobacter</taxon>
    </lineage>
</organism>
<dbReference type="Proteomes" id="UP000196640">
    <property type="component" value="Unassembled WGS sequence"/>
</dbReference>
<dbReference type="STRING" id="366616.CG51_03660"/>
<dbReference type="EMBL" id="NIPX01000002">
    <property type="protein sequence ID" value="OWJ85970.1"/>
    <property type="molecule type" value="Genomic_DNA"/>
</dbReference>
<gene>
    <name evidence="2" type="ORF">CDV52_02060</name>
    <name evidence="1" type="ORF">CDV53_18810</name>
</gene>
<dbReference type="AlphaFoldDB" id="A0A212AWY1"/>
<dbReference type="EMBL" id="NIPV01000116">
    <property type="protein sequence ID" value="OWJ71254.1"/>
    <property type="molecule type" value="Genomic_DNA"/>
</dbReference>
<protein>
    <submittedName>
        <fullName evidence="2">Uncharacterized protein</fullName>
    </submittedName>
</protein>
<comment type="caution">
    <text evidence="2">The sequence shown here is derived from an EMBL/GenBank/DDBJ whole genome shotgun (WGS) entry which is preliminary data.</text>
</comment>
<keyword evidence="4" id="KW-1185">Reference proteome</keyword>
<evidence type="ECO:0000313" key="2">
    <source>
        <dbReference type="EMBL" id="OWJ85970.1"/>
    </source>
</evidence>
<reference evidence="3 4" key="1">
    <citation type="submission" date="2016-11" db="EMBL/GenBank/DDBJ databases">
        <title>Comparison of Traditional DNA-DNA Hybridization with In Silico Genomic Analysis.</title>
        <authorList>
            <person name="Nicholson A.C."/>
            <person name="Sammons S."/>
            <person name="Humrighouse B.W."/>
            <person name="Graziano J."/>
            <person name="Lasker B."/>
            <person name="Whitney A.M."/>
            <person name="Mcquiston J.R."/>
        </authorList>
    </citation>
    <scope>NUCLEOTIDE SEQUENCE [LARGE SCALE GENOMIC DNA]</scope>
    <source>
        <strain evidence="1 4">H1892</strain>
        <strain evidence="2 3">H2381</strain>
    </source>
</reference>
<evidence type="ECO:0000313" key="4">
    <source>
        <dbReference type="Proteomes" id="UP000214673"/>
    </source>
</evidence>
<sequence length="80" mass="8762">MVINRLIPRVEGACRGSFRAGARVFGKVLNNRVLKSIPSLLLHGNLCLVVEESPETSGLAPDKADYVVFNARPGRPRSFQ</sequence>
<dbReference type="Proteomes" id="UP000214673">
    <property type="component" value="Unassembled WGS sequence"/>
</dbReference>
<evidence type="ECO:0000313" key="3">
    <source>
        <dbReference type="Proteomes" id="UP000196640"/>
    </source>
</evidence>